<accession>A0A4Z0F4D5</accession>
<dbReference type="EMBL" id="SRIO01000042">
    <property type="protein sequence ID" value="TFZ81156.1"/>
    <property type="molecule type" value="Genomic_DNA"/>
</dbReference>
<comment type="caution">
    <text evidence="1">The sequence shown here is derived from an EMBL/GenBank/DDBJ whole genome shotgun (WGS) entry which is preliminary data.</text>
</comment>
<evidence type="ECO:0000313" key="1">
    <source>
        <dbReference type="EMBL" id="TFZ81156.1"/>
    </source>
</evidence>
<protein>
    <recommendedName>
        <fullName evidence="3">Head decoration protein</fullName>
    </recommendedName>
</protein>
<dbReference type="OrthoDB" id="7058362at2"/>
<gene>
    <name evidence="1" type="ORF">E4680_13550</name>
</gene>
<dbReference type="Proteomes" id="UP000297890">
    <property type="component" value="Unassembled WGS sequence"/>
</dbReference>
<sequence>MATKISTSFDFQSAGTVTGLTNPSASTDAATKAYVDSAVEGLAWKDSARVATQGNLTLASPGATIDGITMVSGDRVLVRAQSAGAENGIYIWNGAAVPATRSLDANTANELEQAVVTVEEGTSAGVTYRQTAVNFTLDSGAVSWSVFGTAAGNASETSAGIAEIATQAETDAGTDDLRFVTPLKLATSPFAVKKYAANFGDGSSTSFNFTHNFGTRDVLVEVILNSGNYDTVLCDVQRTSINQVTVVTSVAPASNAYRVLIRG</sequence>
<evidence type="ECO:0000313" key="2">
    <source>
        <dbReference type="Proteomes" id="UP000297890"/>
    </source>
</evidence>
<organism evidence="1 2">
    <name type="scientific">Candidatus Macondimonas diazotrophica</name>
    <dbReference type="NCBI Taxonomy" id="2305248"/>
    <lineage>
        <taxon>Bacteria</taxon>
        <taxon>Pseudomonadati</taxon>
        <taxon>Pseudomonadota</taxon>
        <taxon>Gammaproteobacteria</taxon>
        <taxon>Chromatiales</taxon>
        <taxon>Ectothiorhodospiraceae</taxon>
        <taxon>Candidatus Macondimonas</taxon>
    </lineage>
</organism>
<name>A0A4Z0F4D5_9GAMM</name>
<dbReference type="RefSeq" id="WP_135282955.1">
    <property type="nucleotide sequence ID" value="NZ_SRIO01000042.1"/>
</dbReference>
<reference evidence="1 2" key="1">
    <citation type="journal article" date="2019" name="ISME J.">
        <title>Candidatus Macondimonas diazotrophica, a novel gammaproteobacterial genus dominating crude-oil-contaminated coastal sediments.</title>
        <authorList>
            <person name="Karthikeyan S."/>
            <person name="Konstantinidis K."/>
        </authorList>
    </citation>
    <scope>NUCLEOTIDE SEQUENCE [LARGE SCALE GENOMIC DNA]</scope>
    <source>
        <strain evidence="1 2">KTK01</strain>
    </source>
</reference>
<evidence type="ECO:0008006" key="3">
    <source>
        <dbReference type="Google" id="ProtNLM"/>
    </source>
</evidence>
<dbReference type="AlphaFoldDB" id="A0A4Z0F4D5"/>
<proteinExistence type="predicted"/>
<keyword evidence="2" id="KW-1185">Reference proteome</keyword>